<sequence>MEKKQSDQEKRERKPESEREKGKLEGLPLETSPYVNYGDLEDYKRQAYGTEGHLEPKTGRGAGATDAPTRSGAAVSSDRVDLNLPRRSWPEEESLRLRNGLRPGANKTWMSLPLRKNNLGSL</sequence>
<comment type="caution">
    <text evidence="2">The sequence shown here is derived from an EMBL/GenBank/DDBJ whole genome shotgun (WGS) entry which is preliminary data.</text>
</comment>
<feature type="compositionally biased region" description="Basic and acidic residues" evidence="1">
    <location>
        <begin position="1"/>
        <end position="24"/>
    </location>
</feature>
<evidence type="ECO:0000313" key="3">
    <source>
        <dbReference type="Proteomes" id="UP000737018"/>
    </source>
</evidence>
<dbReference type="AlphaFoldDB" id="A0A8J4RYK5"/>
<keyword evidence="3" id="KW-1185">Reference proteome</keyword>
<protein>
    <submittedName>
        <fullName evidence="2">Uncharacterized protein</fullName>
    </submittedName>
</protein>
<evidence type="ECO:0000256" key="1">
    <source>
        <dbReference type="SAM" id="MobiDB-lite"/>
    </source>
</evidence>
<name>A0A8J4RYK5_9ROSI</name>
<dbReference type="OrthoDB" id="1929004at2759"/>
<proteinExistence type="predicted"/>
<dbReference type="InterPro" id="IPR018930">
    <property type="entry name" value="LEA-18"/>
</dbReference>
<dbReference type="EMBL" id="JRKL02000361">
    <property type="protein sequence ID" value="KAF3972121.1"/>
    <property type="molecule type" value="Genomic_DNA"/>
</dbReference>
<gene>
    <name evidence="2" type="ORF">CMV_004352</name>
</gene>
<dbReference type="Proteomes" id="UP000737018">
    <property type="component" value="Unassembled WGS sequence"/>
</dbReference>
<organism evidence="2 3">
    <name type="scientific">Castanea mollissima</name>
    <name type="common">Chinese chestnut</name>
    <dbReference type="NCBI Taxonomy" id="60419"/>
    <lineage>
        <taxon>Eukaryota</taxon>
        <taxon>Viridiplantae</taxon>
        <taxon>Streptophyta</taxon>
        <taxon>Embryophyta</taxon>
        <taxon>Tracheophyta</taxon>
        <taxon>Spermatophyta</taxon>
        <taxon>Magnoliopsida</taxon>
        <taxon>eudicotyledons</taxon>
        <taxon>Gunneridae</taxon>
        <taxon>Pentapetalae</taxon>
        <taxon>rosids</taxon>
        <taxon>fabids</taxon>
        <taxon>Fagales</taxon>
        <taxon>Fagaceae</taxon>
        <taxon>Castanea</taxon>
    </lineage>
</organism>
<feature type="region of interest" description="Disordered" evidence="1">
    <location>
        <begin position="1"/>
        <end position="81"/>
    </location>
</feature>
<dbReference type="Pfam" id="PF10714">
    <property type="entry name" value="LEA_6"/>
    <property type="match status" value="1"/>
</dbReference>
<reference evidence="2" key="1">
    <citation type="submission" date="2020-03" db="EMBL/GenBank/DDBJ databases">
        <title>Castanea mollissima Vanexum genome sequencing.</title>
        <authorList>
            <person name="Staton M."/>
        </authorList>
    </citation>
    <scope>NUCLEOTIDE SEQUENCE</scope>
    <source>
        <tissue evidence="2">Leaf</tissue>
    </source>
</reference>
<evidence type="ECO:0000313" key="2">
    <source>
        <dbReference type="EMBL" id="KAF3972121.1"/>
    </source>
</evidence>
<accession>A0A8J4RYK5</accession>